<dbReference type="Proteomes" id="UP001597097">
    <property type="component" value="Unassembled WGS sequence"/>
</dbReference>
<sequence>MARCAECGALEECEALFHLLITLEFSARAPWAPVHAVSVACFYLQHSSRLPESGLGFYWAVLHVYVRGGLAALGPMTQRAQRLNSHRFGGLKPGADAFVGTPPLPDPSVPPTAYDTTIADVALDGSFPAEGHEERMRHWATATVDAWQAQGR</sequence>
<accession>A0ABW4GN21</accession>
<proteinExistence type="predicted"/>
<dbReference type="RefSeq" id="WP_219534906.1">
    <property type="nucleotide sequence ID" value="NZ_JAHKRM010000024.1"/>
</dbReference>
<organism evidence="1 2">
    <name type="scientific">Nonomuraea guangzhouensis</name>
    <dbReference type="NCBI Taxonomy" id="1291555"/>
    <lineage>
        <taxon>Bacteria</taxon>
        <taxon>Bacillati</taxon>
        <taxon>Actinomycetota</taxon>
        <taxon>Actinomycetes</taxon>
        <taxon>Streptosporangiales</taxon>
        <taxon>Streptosporangiaceae</taxon>
        <taxon>Nonomuraea</taxon>
    </lineage>
</organism>
<evidence type="ECO:0000313" key="2">
    <source>
        <dbReference type="Proteomes" id="UP001597097"/>
    </source>
</evidence>
<comment type="caution">
    <text evidence="1">The sequence shown here is derived from an EMBL/GenBank/DDBJ whole genome shotgun (WGS) entry which is preliminary data.</text>
</comment>
<dbReference type="Pfam" id="PF19371">
    <property type="entry name" value="DUF5946"/>
    <property type="match status" value="1"/>
</dbReference>
<keyword evidence="2" id="KW-1185">Reference proteome</keyword>
<evidence type="ECO:0000313" key="1">
    <source>
        <dbReference type="EMBL" id="MFD1543796.1"/>
    </source>
</evidence>
<dbReference type="InterPro" id="IPR045990">
    <property type="entry name" value="DUF5946"/>
</dbReference>
<reference evidence="2" key="1">
    <citation type="journal article" date="2019" name="Int. J. Syst. Evol. Microbiol.">
        <title>The Global Catalogue of Microorganisms (GCM) 10K type strain sequencing project: providing services to taxonomists for standard genome sequencing and annotation.</title>
        <authorList>
            <consortium name="The Broad Institute Genomics Platform"/>
            <consortium name="The Broad Institute Genome Sequencing Center for Infectious Disease"/>
            <person name="Wu L."/>
            <person name="Ma J."/>
        </authorList>
    </citation>
    <scope>NUCLEOTIDE SEQUENCE [LARGE SCALE GENOMIC DNA]</scope>
    <source>
        <strain evidence="2">CGMCC 1.15399</strain>
    </source>
</reference>
<gene>
    <name evidence="1" type="ORF">ACFSJ0_42605</name>
</gene>
<name>A0ABW4GN21_9ACTN</name>
<protein>
    <submittedName>
        <fullName evidence="1">DUF5946 family protein</fullName>
    </submittedName>
</protein>
<dbReference type="EMBL" id="JBHUCM010000042">
    <property type="protein sequence ID" value="MFD1543796.1"/>
    <property type="molecule type" value="Genomic_DNA"/>
</dbReference>